<dbReference type="RefSeq" id="XP_068139297.1">
    <property type="nucleotide sequence ID" value="XM_068283196.1"/>
</dbReference>
<name>A0A1D8NLA6_YARLL</name>
<accession>A0A1D8NLA6</accession>
<dbReference type="AlphaFoldDB" id="A0A1D8NLA6"/>
<dbReference type="VEuPathDB" id="FungiDB:YALI1_E41498g"/>
<evidence type="ECO:0000313" key="3">
    <source>
        <dbReference type="Proteomes" id="UP000182444"/>
    </source>
</evidence>
<organism evidence="2 3">
    <name type="scientific">Yarrowia lipolytica</name>
    <name type="common">Candida lipolytica</name>
    <dbReference type="NCBI Taxonomy" id="4952"/>
    <lineage>
        <taxon>Eukaryota</taxon>
        <taxon>Fungi</taxon>
        <taxon>Dikarya</taxon>
        <taxon>Ascomycota</taxon>
        <taxon>Saccharomycotina</taxon>
        <taxon>Dipodascomycetes</taxon>
        <taxon>Dipodascales</taxon>
        <taxon>Dipodascales incertae sedis</taxon>
        <taxon>Yarrowia</taxon>
    </lineage>
</organism>
<protein>
    <submittedName>
        <fullName evidence="2">Uncharacterized protein</fullName>
    </submittedName>
</protein>
<dbReference type="EMBL" id="CP017557">
    <property type="protein sequence ID" value="AOW06410.1"/>
    <property type="molecule type" value="Genomic_DNA"/>
</dbReference>
<proteinExistence type="predicted"/>
<gene>
    <name evidence="2" type="ORF">YALI1_E41498g</name>
</gene>
<evidence type="ECO:0000313" key="2">
    <source>
        <dbReference type="EMBL" id="AOW06410.1"/>
    </source>
</evidence>
<reference evidence="2 3" key="1">
    <citation type="journal article" date="2016" name="PLoS ONE">
        <title>Sequence Assembly of Yarrowia lipolytica Strain W29/CLIB89 Shows Transposable Element Diversity.</title>
        <authorList>
            <person name="Magnan C."/>
            <person name="Yu J."/>
            <person name="Chang I."/>
            <person name="Jahn E."/>
            <person name="Kanomata Y."/>
            <person name="Wu J."/>
            <person name="Zeller M."/>
            <person name="Oakes M."/>
            <person name="Baldi P."/>
            <person name="Sandmeyer S."/>
        </authorList>
    </citation>
    <scope>NUCLEOTIDE SEQUENCE [LARGE SCALE GENOMIC DNA]</scope>
    <source>
        <strain evidence="3">CLIB89(W29)</strain>
    </source>
</reference>
<dbReference type="Proteomes" id="UP000182444">
    <property type="component" value="Chromosome 1E"/>
</dbReference>
<feature type="region of interest" description="Disordered" evidence="1">
    <location>
        <begin position="43"/>
        <end position="66"/>
    </location>
</feature>
<dbReference type="GeneID" id="94583794"/>
<evidence type="ECO:0000256" key="1">
    <source>
        <dbReference type="SAM" id="MobiDB-lite"/>
    </source>
</evidence>
<sequence>MEETRIGDYAMSNKLTIRVKYSMSLTQRECALGRRSGTRQKIRYTAGGRDGPLESSRGRLRSTDRSEAYQNGRLKSTYCRPCLF</sequence>